<accession>A0A516PYE0</accession>
<dbReference type="InterPro" id="IPR029033">
    <property type="entry name" value="His_PPase_superfam"/>
</dbReference>
<dbReference type="Pfam" id="PF00300">
    <property type="entry name" value="His_Phos_1"/>
    <property type="match status" value="1"/>
</dbReference>
<dbReference type="Proteomes" id="UP000319263">
    <property type="component" value="Chromosome"/>
</dbReference>
<evidence type="ECO:0000313" key="4">
    <source>
        <dbReference type="Proteomes" id="UP000319263"/>
    </source>
</evidence>
<dbReference type="InterPro" id="IPR013078">
    <property type="entry name" value="His_Pase_superF_clade-1"/>
</dbReference>
<dbReference type="KEGG" id="mik:FOE78_08850"/>
<dbReference type="PANTHER" id="PTHR48100">
    <property type="entry name" value="BROAD-SPECIFICITY PHOSPHATASE YOR283W-RELATED"/>
    <property type="match status" value="1"/>
</dbReference>
<reference evidence="3 4" key="1">
    <citation type="submission" date="2019-07" db="EMBL/GenBank/DDBJ databases">
        <title>Microlunatus dokdonensis sp. nov. isolated from the rhizospheric soil of the wild plant Elymus tsukushiensis.</title>
        <authorList>
            <person name="Ghim S.-Y."/>
            <person name="Hwang Y.-J."/>
            <person name="Son J.-S."/>
            <person name="Shin J.-H."/>
        </authorList>
    </citation>
    <scope>NUCLEOTIDE SEQUENCE [LARGE SCALE GENOMIC DNA]</scope>
    <source>
        <strain evidence="3 4">KUDC0627</strain>
    </source>
</reference>
<dbReference type="EMBL" id="CP041692">
    <property type="protein sequence ID" value="QDP95991.1"/>
    <property type="molecule type" value="Genomic_DNA"/>
</dbReference>
<evidence type="ECO:0000256" key="2">
    <source>
        <dbReference type="SAM" id="MobiDB-lite"/>
    </source>
</evidence>
<feature type="binding site" evidence="1">
    <location>
        <begin position="21"/>
        <end position="28"/>
    </location>
    <ligand>
        <name>substrate</name>
    </ligand>
</feature>
<dbReference type="OrthoDB" id="9793115at2"/>
<dbReference type="RefSeq" id="WP_143985957.1">
    <property type="nucleotide sequence ID" value="NZ_CP041692.1"/>
</dbReference>
<evidence type="ECO:0000313" key="3">
    <source>
        <dbReference type="EMBL" id="QDP95991.1"/>
    </source>
</evidence>
<dbReference type="Gene3D" id="3.40.50.1240">
    <property type="entry name" value="Phosphoglycerate mutase-like"/>
    <property type="match status" value="1"/>
</dbReference>
<dbReference type="CDD" id="cd07067">
    <property type="entry name" value="HP_PGM_like"/>
    <property type="match status" value="1"/>
</dbReference>
<dbReference type="PIRSF" id="PIRSF000709">
    <property type="entry name" value="6PFK_2-Ptase"/>
    <property type="match status" value="1"/>
</dbReference>
<evidence type="ECO:0000256" key="1">
    <source>
        <dbReference type="PIRSR" id="PIRSR613078-2"/>
    </source>
</evidence>
<dbReference type="AlphaFoldDB" id="A0A516PYE0"/>
<feature type="binding site" evidence="1">
    <location>
        <position position="71"/>
    </location>
    <ligand>
        <name>substrate</name>
    </ligand>
</feature>
<protein>
    <submittedName>
        <fullName evidence="3">Histidine phosphatase family protein</fullName>
    </submittedName>
</protein>
<dbReference type="SMART" id="SM00855">
    <property type="entry name" value="PGAM"/>
    <property type="match status" value="1"/>
</dbReference>
<organism evidence="3 4">
    <name type="scientific">Microlunatus elymi</name>
    <dbReference type="NCBI Taxonomy" id="2596828"/>
    <lineage>
        <taxon>Bacteria</taxon>
        <taxon>Bacillati</taxon>
        <taxon>Actinomycetota</taxon>
        <taxon>Actinomycetes</taxon>
        <taxon>Propionibacteriales</taxon>
        <taxon>Propionibacteriaceae</taxon>
        <taxon>Microlunatus</taxon>
    </lineage>
</organism>
<feature type="region of interest" description="Disordered" evidence="2">
    <location>
        <begin position="211"/>
        <end position="236"/>
    </location>
</feature>
<gene>
    <name evidence="3" type="ORF">FOE78_08850</name>
</gene>
<dbReference type="InterPro" id="IPR050275">
    <property type="entry name" value="PGM_Phosphatase"/>
</dbReference>
<proteinExistence type="predicted"/>
<name>A0A516PYE0_9ACTN</name>
<dbReference type="SUPFAM" id="SSF53254">
    <property type="entry name" value="Phosphoglycerate mutase-like"/>
    <property type="match status" value="1"/>
</dbReference>
<dbReference type="GO" id="GO:0016791">
    <property type="term" value="F:phosphatase activity"/>
    <property type="evidence" value="ECO:0007669"/>
    <property type="project" value="TreeGrafter"/>
</dbReference>
<keyword evidence="4" id="KW-1185">Reference proteome</keyword>
<sequence length="236" mass="26069">MIQPAVADVRIPRANAVILVRHGRTALNADGRIRGRLDPELDHEGRREVSRLAAFLADKNIVRVLASPLTRAQQTARMIVDRHGGSVAEAGVRTAAGLSDRDYGSWSGHREAELIDHYGSLDRVPDVEPSASVSRRARRVLEDQRPLLGEGCVVLVSHDAVNRTLLADLLQGTDDGPIEQHTACWNLILLEPSRWRPVAVNRYRWAESDRVSTWSTSDEQGEDTADAVISPPQTTR</sequence>